<proteinExistence type="predicted"/>
<dbReference type="EMBL" id="VJWE01000013">
    <property type="protein sequence ID" value="TWG37412.1"/>
    <property type="molecule type" value="Genomic_DNA"/>
</dbReference>
<organism evidence="1 2">
    <name type="scientific">Acidovorax delafieldii</name>
    <name type="common">Pseudomonas delafieldii</name>
    <dbReference type="NCBI Taxonomy" id="47920"/>
    <lineage>
        <taxon>Bacteria</taxon>
        <taxon>Pseudomonadati</taxon>
        <taxon>Pseudomonadota</taxon>
        <taxon>Betaproteobacteria</taxon>
        <taxon>Burkholderiales</taxon>
        <taxon>Comamonadaceae</taxon>
        <taxon>Acidovorax</taxon>
    </lineage>
</organism>
<name>A0A561XMS2_ACIDE</name>
<dbReference type="GeneID" id="51111520"/>
<sequence length="81" mass="8683">MPQMVRHCHTGAPVFALQAGTRYQCKAASPQKSAGQEEPYTAGLTMQAAEASNRPIPLQPFGQVLVQLQKDFDQVLSVGGV</sequence>
<accession>A0A561XMS2</accession>
<dbReference type="RefSeq" id="WP_146871140.1">
    <property type="nucleotide sequence ID" value="NZ_VJWE01000013.1"/>
</dbReference>
<gene>
    <name evidence="1" type="ORF">ATF69_2459</name>
</gene>
<evidence type="ECO:0000313" key="1">
    <source>
        <dbReference type="EMBL" id="TWG37412.1"/>
    </source>
</evidence>
<protein>
    <submittedName>
        <fullName evidence="1">Uncharacterized protein</fullName>
    </submittedName>
</protein>
<evidence type="ECO:0000313" key="2">
    <source>
        <dbReference type="Proteomes" id="UP000321485"/>
    </source>
</evidence>
<reference evidence="1 2" key="1">
    <citation type="journal article" date="2015" name="Stand. Genomic Sci.">
        <title>Genomic Encyclopedia of Bacterial and Archaeal Type Strains, Phase III: the genomes of soil and plant-associated and newly described type strains.</title>
        <authorList>
            <person name="Whitman W.B."/>
            <person name="Woyke T."/>
            <person name="Klenk H.P."/>
            <person name="Zhou Y."/>
            <person name="Lilburn T.G."/>
            <person name="Beck B.J."/>
            <person name="De Vos P."/>
            <person name="Vandamme P."/>
            <person name="Eisen J.A."/>
            <person name="Garrity G."/>
            <person name="Hugenholtz P."/>
            <person name="Kyrpides N.C."/>
        </authorList>
    </citation>
    <scope>NUCLEOTIDE SEQUENCE [LARGE SCALE GENOMIC DNA]</scope>
    <source>
        <strain evidence="1 2">DSM 64</strain>
    </source>
</reference>
<comment type="caution">
    <text evidence="1">The sequence shown here is derived from an EMBL/GenBank/DDBJ whole genome shotgun (WGS) entry which is preliminary data.</text>
</comment>
<dbReference type="Proteomes" id="UP000321485">
    <property type="component" value="Unassembled WGS sequence"/>
</dbReference>
<dbReference type="AlphaFoldDB" id="A0A561XMS2"/>